<keyword evidence="3" id="KW-1185">Reference proteome</keyword>
<feature type="transmembrane region" description="Helical" evidence="1">
    <location>
        <begin position="59"/>
        <end position="78"/>
    </location>
</feature>
<sequence length="251" mass="28288">MKRALLLRLWYLPALAIFTMFGFSALKVDFLPEISFRVVFGFIPFLKDARAEAVFDPRWLPWILASFAAIVVTHRLLVSRKGKVERLDGIGTSLSLASIPVLLALSISVLGGFWTAWRSVVTRPMAIDYPDKAGSQLRFGMELLRSKAFNHASRANGRFPDRLEELDEWAPYYLERLRSFSSDAGPGDPLIYLGAGLGPQSDRNLALLITPRFEGDEGEERWLVTIGGEEKKISEEELDGWIRSSLEGRKR</sequence>
<keyword evidence="1" id="KW-0472">Membrane</keyword>
<dbReference type="RefSeq" id="WP_264511114.1">
    <property type="nucleotide sequence ID" value="NZ_JAPDDR010000002.1"/>
</dbReference>
<dbReference type="Proteomes" id="UP001165653">
    <property type="component" value="Unassembled WGS sequence"/>
</dbReference>
<keyword evidence="1" id="KW-1133">Transmembrane helix</keyword>
<accession>A0ABT3FYC3</accession>
<evidence type="ECO:0000313" key="2">
    <source>
        <dbReference type="EMBL" id="MCW1912577.1"/>
    </source>
</evidence>
<reference evidence="2" key="1">
    <citation type="submission" date="2022-10" db="EMBL/GenBank/DDBJ databases">
        <title>Luteolibacter sp. GHJ8, whole genome shotgun sequencing project.</title>
        <authorList>
            <person name="Zhao G."/>
            <person name="Shen L."/>
        </authorList>
    </citation>
    <scope>NUCLEOTIDE SEQUENCE</scope>
    <source>
        <strain evidence="2">GHJ8</strain>
    </source>
</reference>
<evidence type="ECO:0000256" key="1">
    <source>
        <dbReference type="SAM" id="Phobius"/>
    </source>
</evidence>
<dbReference type="EMBL" id="JAPDDR010000002">
    <property type="protein sequence ID" value="MCW1912577.1"/>
    <property type="molecule type" value="Genomic_DNA"/>
</dbReference>
<keyword evidence="1" id="KW-0812">Transmembrane</keyword>
<proteinExistence type="predicted"/>
<feature type="transmembrane region" description="Helical" evidence="1">
    <location>
        <begin position="7"/>
        <end position="26"/>
    </location>
</feature>
<comment type="caution">
    <text evidence="2">The sequence shown here is derived from an EMBL/GenBank/DDBJ whole genome shotgun (WGS) entry which is preliminary data.</text>
</comment>
<name>A0ABT3FYC3_9BACT</name>
<evidence type="ECO:0000313" key="3">
    <source>
        <dbReference type="Proteomes" id="UP001165653"/>
    </source>
</evidence>
<feature type="transmembrane region" description="Helical" evidence="1">
    <location>
        <begin position="90"/>
        <end position="117"/>
    </location>
</feature>
<organism evidence="2 3">
    <name type="scientific">Luteolibacter rhizosphaerae</name>
    <dbReference type="NCBI Taxonomy" id="2989719"/>
    <lineage>
        <taxon>Bacteria</taxon>
        <taxon>Pseudomonadati</taxon>
        <taxon>Verrucomicrobiota</taxon>
        <taxon>Verrucomicrobiia</taxon>
        <taxon>Verrucomicrobiales</taxon>
        <taxon>Verrucomicrobiaceae</taxon>
        <taxon>Luteolibacter</taxon>
    </lineage>
</organism>
<gene>
    <name evidence="2" type="ORF">OJ996_03260</name>
</gene>
<protein>
    <submittedName>
        <fullName evidence="2">Uncharacterized protein</fullName>
    </submittedName>
</protein>